<protein>
    <submittedName>
        <fullName evidence="1">Phage portal protein</fullName>
    </submittedName>
</protein>
<evidence type="ECO:0000313" key="1">
    <source>
        <dbReference type="EMBL" id="RXR30337.1"/>
    </source>
</evidence>
<dbReference type="InterPro" id="IPR006427">
    <property type="entry name" value="Portal_HK97"/>
</dbReference>
<accession>A0A4Q1KKR8</accession>
<dbReference type="Proteomes" id="UP000290958">
    <property type="component" value="Unassembled WGS sequence"/>
</dbReference>
<comment type="caution">
    <text evidence="1">The sequence shown here is derived from an EMBL/GenBank/DDBJ whole genome shotgun (WGS) entry which is preliminary data.</text>
</comment>
<keyword evidence="2" id="KW-1185">Reference proteome</keyword>
<proteinExistence type="predicted"/>
<dbReference type="EMBL" id="SBKP01000002">
    <property type="protein sequence ID" value="RXR30337.1"/>
    <property type="molecule type" value="Genomic_DNA"/>
</dbReference>
<dbReference type="RefSeq" id="WP_129403087.1">
    <property type="nucleotide sequence ID" value="NZ_SBKP01000002.1"/>
</dbReference>
<gene>
    <name evidence="1" type="ORF">EQG66_03115</name>
</gene>
<dbReference type="AlphaFoldDB" id="A0A4Q1KKR8"/>
<organism evidence="1 2">
    <name type="scientific">Sphingobium fluviale</name>
    <dbReference type="NCBI Taxonomy" id="2506423"/>
    <lineage>
        <taxon>Bacteria</taxon>
        <taxon>Pseudomonadati</taxon>
        <taxon>Pseudomonadota</taxon>
        <taxon>Alphaproteobacteria</taxon>
        <taxon>Sphingomonadales</taxon>
        <taxon>Sphingomonadaceae</taxon>
        <taxon>Sphingobium</taxon>
    </lineage>
</organism>
<sequence>MKLFGWKGAAVAPRPVLSRAYMIGGPALGEWPSSYDAQVRAAVLANPVAQRAVRLVSEAAGGAAVVASGASAADNALALEMVRHASAGQGLIETLALHLLLHGNGFVQILADSEGEPAELFALRPERMSVDVDTNGWPIAYHYRVQGRLTRLWAEDGRGRTAVIHLKAINPLDDHMGLGCIGAASGPVAIHNAATTWNKALLDNMARPSGALVYDSGKDGATLSAEQFARLKAEMEAAFAGAINAGKPMLLEGGLKWQSLSMSPAEMDFVALKASAAREIALAFGVPPMMLGLPGDNTYANYREANKALWRQTILPLMAKILGGIAQGLRPAMPGLELAVDLDRVPELADERTALWERVSGADFLSAEEKRAMLGIAGPGGA</sequence>
<dbReference type="InterPro" id="IPR006944">
    <property type="entry name" value="Phage/GTA_portal"/>
</dbReference>
<dbReference type="OrthoDB" id="7592047at2"/>
<evidence type="ECO:0000313" key="2">
    <source>
        <dbReference type="Proteomes" id="UP000290958"/>
    </source>
</evidence>
<name>A0A4Q1KKR8_9SPHN</name>
<dbReference type="NCBIfam" id="TIGR01537">
    <property type="entry name" value="portal_HK97"/>
    <property type="match status" value="1"/>
</dbReference>
<reference evidence="2" key="1">
    <citation type="submission" date="2019-01" db="EMBL/GenBank/DDBJ databases">
        <title>Cytophagaceae bacterium strain CAR-16.</title>
        <authorList>
            <person name="Chen W.-M."/>
        </authorList>
    </citation>
    <scope>NUCLEOTIDE SEQUENCE [LARGE SCALE GENOMIC DNA]</scope>
    <source>
        <strain evidence="2">CHR27</strain>
    </source>
</reference>
<dbReference type="Pfam" id="PF04860">
    <property type="entry name" value="Phage_portal"/>
    <property type="match status" value="1"/>
</dbReference>